<name>A0A8S1V8A9_9CILI</name>
<organism evidence="8 9">
    <name type="scientific">Paramecium pentaurelia</name>
    <dbReference type="NCBI Taxonomy" id="43138"/>
    <lineage>
        <taxon>Eukaryota</taxon>
        <taxon>Sar</taxon>
        <taxon>Alveolata</taxon>
        <taxon>Ciliophora</taxon>
        <taxon>Intramacronucleata</taxon>
        <taxon>Oligohymenophorea</taxon>
        <taxon>Peniculida</taxon>
        <taxon>Parameciidae</taxon>
        <taxon>Paramecium</taxon>
    </lineage>
</organism>
<evidence type="ECO:0000259" key="7">
    <source>
        <dbReference type="PROSITE" id="PS51294"/>
    </source>
</evidence>
<dbReference type="Pfam" id="PF13921">
    <property type="entry name" value="Myb_DNA-bind_6"/>
    <property type="match status" value="1"/>
</dbReference>
<evidence type="ECO:0000259" key="6">
    <source>
        <dbReference type="PROSITE" id="PS50090"/>
    </source>
</evidence>
<evidence type="ECO:0000313" key="8">
    <source>
        <dbReference type="EMBL" id="CAD8172835.1"/>
    </source>
</evidence>
<dbReference type="InterPro" id="IPR017930">
    <property type="entry name" value="Myb_dom"/>
</dbReference>
<dbReference type="InterPro" id="IPR001005">
    <property type="entry name" value="SANT/Myb"/>
</dbReference>
<protein>
    <recommendedName>
        <fullName evidence="10">Homeodomain protein</fullName>
    </recommendedName>
</protein>
<dbReference type="GO" id="GO:0000978">
    <property type="term" value="F:RNA polymerase II cis-regulatory region sequence-specific DNA binding"/>
    <property type="evidence" value="ECO:0007669"/>
    <property type="project" value="TreeGrafter"/>
</dbReference>
<keyword evidence="9" id="KW-1185">Reference proteome</keyword>
<keyword evidence="3" id="KW-0804">Transcription</keyword>
<keyword evidence="4" id="KW-0539">Nucleus</keyword>
<evidence type="ECO:0000313" key="9">
    <source>
        <dbReference type="Proteomes" id="UP000689195"/>
    </source>
</evidence>
<gene>
    <name evidence="8" type="ORF">PPENT_87.1.T0580080</name>
</gene>
<evidence type="ECO:0000256" key="4">
    <source>
        <dbReference type="ARBA" id="ARBA00023242"/>
    </source>
</evidence>
<feature type="domain" description="Myb-like" evidence="6">
    <location>
        <begin position="146"/>
        <end position="187"/>
    </location>
</feature>
<dbReference type="EMBL" id="CAJJDO010000058">
    <property type="protein sequence ID" value="CAD8172835.1"/>
    <property type="molecule type" value="Genomic_DNA"/>
</dbReference>
<reference evidence="8" key="1">
    <citation type="submission" date="2021-01" db="EMBL/GenBank/DDBJ databases">
        <authorList>
            <consortium name="Genoscope - CEA"/>
            <person name="William W."/>
        </authorList>
    </citation>
    <scope>NUCLEOTIDE SEQUENCE</scope>
</reference>
<evidence type="ECO:0000256" key="2">
    <source>
        <dbReference type="ARBA" id="ARBA00023125"/>
    </source>
</evidence>
<evidence type="ECO:0000256" key="5">
    <source>
        <dbReference type="SAM" id="MobiDB-lite"/>
    </source>
</evidence>
<dbReference type="PANTHER" id="PTHR46621:SF1">
    <property type="entry name" value="SNRNA-ACTIVATING PROTEIN COMPLEX SUBUNIT 4"/>
    <property type="match status" value="1"/>
</dbReference>
<dbReference type="Pfam" id="PF00249">
    <property type="entry name" value="Myb_DNA-binding"/>
    <property type="match status" value="1"/>
</dbReference>
<dbReference type="PANTHER" id="PTHR46621">
    <property type="entry name" value="SNRNA-ACTIVATING PROTEIN COMPLEX SUBUNIT 4"/>
    <property type="match status" value="1"/>
</dbReference>
<feature type="domain" description="Myb-like" evidence="6">
    <location>
        <begin position="239"/>
        <end position="296"/>
    </location>
</feature>
<dbReference type="CDD" id="cd00167">
    <property type="entry name" value="SANT"/>
    <property type="match status" value="3"/>
</dbReference>
<dbReference type="GO" id="GO:0019185">
    <property type="term" value="C:snRNA-activating protein complex"/>
    <property type="evidence" value="ECO:0007669"/>
    <property type="project" value="TreeGrafter"/>
</dbReference>
<keyword evidence="2" id="KW-0238">DNA-binding</keyword>
<dbReference type="GO" id="GO:0042795">
    <property type="term" value="P:snRNA transcription by RNA polymerase II"/>
    <property type="evidence" value="ECO:0007669"/>
    <property type="project" value="TreeGrafter"/>
</dbReference>
<feature type="domain" description="Myb-like" evidence="6">
    <location>
        <begin position="188"/>
        <end position="238"/>
    </location>
</feature>
<keyword evidence="1" id="KW-0805">Transcription regulation</keyword>
<dbReference type="InterPro" id="IPR051575">
    <property type="entry name" value="Myb-like_DNA-bd"/>
</dbReference>
<dbReference type="Proteomes" id="UP000689195">
    <property type="component" value="Unassembled WGS sequence"/>
</dbReference>
<feature type="region of interest" description="Disordered" evidence="5">
    <location>
        <begin position="109"/>
        <end position="133"/>
    </location>
</feature>
<dbReference type="GO" id="GO:0042796">
    <property type="term" value="P:snRNA transcription by RNA polymerase III"/>
    <property type="evidence" value="ECO:0007669"/>
    <property type="project" value="TreeGrafter"/>
</dbReference>
<dbReference type="GO" id="GO:0001006">
    <property type="term" value="F:RNA polymerase III type 3 promoter sequence-specific DNA binding"/>
    <property type="evidence" value="ECO:0007669"/>
    <property type="project" value="TreeGrafter"/>
</dbReference>
<evidence type="ECO:0008006" key="10">
    <source>
        <dbReference type="Google" id="ProtNLM"/>
    </source>
</evidence>
<proteinExistence type="predicted"/>
<evidence type="ECO:0000256" key="1">
    <source>
        <dbReference type="ARBA" id="ARBA00023015"/>
    </source>
</evidence>
<feature type="domain" description="HTH myb-type" evidence="7">
    <location>
        <begin position="246"/>
        <end position="300"/>
    </location>
</feature>
<dbReference type="OrthoDB" id="2143914at2759"/>
<sequence>MFLDLVFNFCCSKRQKDDKDTISQNSNKSQEEQIIQQKRMELNLEKGVTKEIQKSQAQSSIVSPTDNYFQLNDEKQQKKSSFEEDNIDENQLNFQGNEESKLNHNHVKDHLVKRSKSQEKQEKGLKKKINKNKEKIDGDKRVVKIWQPEEDQRLRKLYQEYQGNWSKIIQYMPDRNISQCSQRWRRINPIQSKQKWTHDEDTKLISMVTIEGKNWTKLAKNFPGRTGKQIRERYLNKLDPNLNFVAWTEQEDQEIVKYYNQYGAKWSLVAQNLKGRSVYILDIQENMVKNRFYSHIQKHLLGRQNKYQIIYKQGKNQQQQNGISQTFERNQNMDVEYSDTSNSDMKLVHSENYSSSIGSSTFTFSYYDNDEFSGNGEDLDYDNQFDHEFDEKARLY</sequence>
<feature type="domain" description="HTH myb-type" evidence="7">
    <location>
        <begin position="146"/>
        <end position="186"/>
    </location>
</feature>
<comment type="caution">
    <text evidence="8">The sequence shown here is derived from an EMBL/GenBank/DDBJ whole genome shotgun (WGS) entry which is preliminary data.</text>
</comment>
<dbReference type="AlphaFoldDB" id="A0A8S1V8A9"/>
<evidence type="ECO:0000256" key="3">
    <source>
        <dbReference type="ARBA" id="ARBA00023163"/>
    </source>
</evidence>
<dbReference type="PROSITE" id="PS50090">
    <property type="entry name" value="MYB_LIKE"/>
    <property type="match status" value="3"/>
</dbReference>
<accession>A0A8S1V8A9</accession>
<dbReference type="SMART" id="SM00717">
    <property type="entry name" value="SANT"/>
    <property type="match status" value="3"/>
</dbReference>
<feature type="domain" description="HTH myb-type" evidence="7">
    <location>
        <begin position="188"/>
        <end position="242"/>
    </location>
</feature>
<feature type="compositionally biased region" description="Basic and acidic residues" evidence="5">
    <location>
        <begin position="109"/>
        <end position="124"/>
    </location>
</feature>
<dbReference type="PROSITE" id="PS51294">
    <property type="entry name" value="HTH_MYB"/>
    <property type="match status" value="3"/>
</dbReference>